<dbReference type="PANTHER" id="PTHR43065">
    <property type="entry name" value="SENSOR HISTIDINE KINASE"/>
    <property type="match status" value="1"/>
</dbReference>
<dbReference type="EC" id="2.7.13.3" evidence="2"/>
<keyword evidence="8" id="KW-0902">Two-component regulatory system</keyword>
<dbReference type="InterPro" id="IPR005467">
    <property type="entry name" value="His_kinase_dom"/>
</dbReference>
<accession>A0A7X8TS88</accession>
<dbReference type="GO" id="GO:0005524">
    <property type="term" value="F:ATP binding"/>
    <property type="evidence" value="ECO:0007669"/>
    <property type="project" value="UniProtKB-KW"/>
</dbReference>
<evidence type="ECO:0000313" key="12">
    <source>
        <dbReference type="Proteomes" id="UP000535589"/>
    </source>
</evidence>
<keyword evidence="4" id="KW-0808">Transferase</keyword>
<dbReference type="InterPro" id="IPR003594">
    <property type="entry name" value="HATPase_dom"/>
</dbReference>
<keyword evidence="9" id="KW-1133">Transmembrane helix</keyword>
<dbReference type="PROSITE" id="PS50109">
    <property type="entry name" value="HIS_KIN"/>
    <property type="match status" value="1"/>
</dbReference>
<dbReference type="SMART" id="SM00388">
    <property type="entry name" value="HisKA"/>
    <property type="match status" value="1"/>
</dbReference>
<feature type="transmembrane region" description="Helical" evidence="9">
    <location>
        <begin position="138"/>
        <end position="160"/>
    </location>
</feature>
<feature type="transmembrane region" description="Helical" evidence="9">
    <location>
        <begin position="6"/>
        <end position="24"/>
    </location>
</feature>
<keyword evidence="9" id="KW-0472">Membrane</keyword>
<evidence type="ECO:0000259" key="10">
    <source>
        <dbReference type="PROSITE" id="PS50109"/>
    </source>
</evidence>
<keyword evidence="7" id="KW-0067">ATP-binding</keyword>
<dbReference type="SUPFAM" id="SSF55874">
    <property type="entry name" value="ATPase domain of HSP90 chaperone/DNA topoisomerase II/histidine kinase"/>
    <property type="match status" value="1"/>
</dbReference>
<organism evidence="11 12">
    <name type="scientific">Vibrio agarilyticus</name>
    <dbReference type="NCBI Taxonomy" id="2726741"/>
    <lineage>
        <taxon>Bacteria</taxon>
        <taxon>Pseudomonadati</taxon>
        <taxon>Pseudomonadota</taxon>
        <taxon>Gammaproteobacteria</taxon>
        <taxon>Vibrionales</taxon>
        <taxon>Vibrionaceae</taxon>
        <taxon>Vibrio</taxon>
    </lineage>
</organism>
<reference evidence="11 12" key="1">
    <citation type="submission" date="2020-04" db="EMBL/GenBank/DDBJ databases">
        <title>Vibrio sp. SM6, a novel species isolated from seawater.</title>
        <authorList>
            <person name="Wang X."/>
        </authorList>
    </citation>
    <scope>NUCLEOTIDE SEQUENCE [LARGE SCALE GENOMIC DNA]</scope>
    <source>
        <strain evidence="11 12">SM6</strain>
    </source>
</reference>
<keyword evidence="6 11" id="KW-0418">Kinase</keyword>
<feature type="domain" description="Histidine kinase" evidence="10">
    <location>
        <begin position="251"/>
        <end position="463"/>
    </location>
</feature>
<evidence type="ECO:0000256" key="2">
    <source>
        <dbReference type="ARBA" id="ARBA00012438"/>
    </source>
</evidence>
<evidence type="ECO:0000313" key="11">
    <source>
        <dbReference type="EMBL" id="NLS13666.1"/>
    </source>
</evidence>
<feature type="transmembrane region" description="Helical" evidence="9">
    <location>
        <begin position="36"/>
        <end position="56"/>
    </location>
</feature>
<evidence type="ECO:0000256" key="6">
    <source>
        <dbReference type="ARBA" id="ARBA00022777"/>
    </source>
</evidence>
<dbReference type="PRINTS" id="PR00344">
    <property type="entry name" value="BCTRLSENSOR"/>
</dbReference>
<proteinExistence type="predicted"/>
<dbReference type="GO" id="GO:0000155">
    <property type="term" value="F:phosphorelay sensor kinase activity"/>
    <property type="evidence" value="ECO:0007669"/>
    <property type="project" value="InterPro"/>
</dbReference>
<comment type="caution">
    <text evidence="11">The sequence shown here is derived from an EMBL/GenBank/DDBJ whole genome shotgun (WGS) entry which is preliminary data.</text>
</comment>
<evidence type="ECO:0000256" key="8">
    <source>
        <dbReference type="ARBA" id="ARBA00023012"/>
    </source>
</evidence>
<evidence type="ECO:0000256" key="1">
    <source>
        <dbReference type="ARBA" id="ARBA00000085"/>
    </source>
</evidence>
<dbReference type="PANTHER" id="PTHR43065:SF46">
    <property type="entry name" value="C4-DICARBOXYLATE TRANSPORT SENSOR PROTEIN DCTB"/>
    <property type="match status" value="1"/>
</dbReference>
<evidence type="ECO:0000256" key="4">
    <source>
        <dbReference type="ARBA" id="ARBA00022679"/>
    </source>
</evidence>
<sequence length="464" mass="51421">MLTLLSFSLYLFGGAAFFALALIIGARHLKQSRLALATKLPGLAAFALILSLHFWYSMASLSLTHTMDGIAYPLRIGQQLLFAGSLLCLARFAWQMMSLTQWRHLAAVKDTARLLLLLAFFSWVYLATKPMSETPWELLITLLRWFLGLGGSVIAGLALIDYANHIRTEGYIGTRPLSAMGYTLIGVGITLQLGEHVAGLIAQTLCALSLVIACWYALRLFDQENSQQIEYHIQQSQQHAKLKELGELTSAVAHEIKTPLSSALMSCDLLEPFVPLDAAPQRQLTRIRHGLERAALISNEILSYAHQRPIERHVVHLGDVVRSALLLNHYRLQSIRVNCHLDEKLTVQGDAKQLEQVLSNLIANAIDACSSHERPTVLIESLRDKLSAIVRVSDNGSGMTPQQLDKAKQPFFTTKPRGSGTGMGLPISHQIALQHGGELHLKNRMNNDVICGLQAELWLPRNIK</sequence>
<feature type="transmembrane region" description="Helical" evidence="9">
    <location>
        <begin position="197"/>
        <end position="218"/>
    </location>
</feature>
<feature type="transmembrane region" description="Helical" evidence="9">
    <location>
        <begin position="76"/>
        <end position="94"/>
    </location>
</feature>
<evidence type="ECO:0000256" key="7">
    <source>
        <dbReference type="ARBA" id="ARBA00022840"/>
    </source>
</evidence>
<feature type="transmembrane region" description="Helical" evidence="9">
    <location>
        <begin position="106"/>
        <end position="126"/>
    </location>
</feature>
<keyword evidence="12" id="KW-1185">Reference proteome</keyword>
<dbReference type="AlphaFoldDB" id="A0A7X8TS88"/>
<dbReference type="InterPro" id="IPR036890">
    <property type="entry name" value="HATPase_C_sf"/>
</dbReference>
<dbReference type="SMART" id="SM00387">
    <property type="entry name" value="HATPase_c"/>
    <property type="match status" value="1"/>
</dbReference>
<dbReference type="InterPro" id="IPR036097">
    <property type="entry name" value="HisK_dim/P_sf"/>
</dbReference>
<keyword evidence="9" id="KW-0812">Transmembrane</keyword>
<feature type="transmembrane region" description="Helical" evidence="9">
    <location>
        <begin position="172"/>
        <end position="191"/>
    </location>
</feature>
<keyword evidence="5" id="KW-0547">Nucleotide-binding</keyword>
<keyword evidence="3" id="KW-0597">Phosphoprotein</keyword>
<name>A0A7X8TS88_9VIBR</name>
<protein>
    <recommendedName>
        <fullName evidence="2">histidine kinase</fullName>
        <ecNumber evidence="2">2.7.13.3</ecNumber>
    </recommendedName>
</protein>
<dbReference type="Gene3D" id="3.30.565.10">
    <property type="entry name" value="Histidine kinase-like ATPase, C-terminal domain"/>
    <property type="match status" value="1"/>
</dbReference>
<dbReference type="SUPFAM" id="SSF47384">
    <property type="entry name" value="Homodimeric domain of signal transducing histidine kinase"/>
    <property type="match status" value="1"/>
</dbReference>
<dbReference type="Pfam" id="PF02518">
    <property type="entry name" value="HATPase_c"/>
    <property type="match status" value="1"/>
</dbReference>
<dbReference type="RefSeq" id="WP_168836762.1">
    <property type="nucleotide sequence ID" value="NZ_JABAIK010000011.1"/>
</dbReference>
<dbReference type="Pfam" id="PF00512">
    <property type="entry name" value="HisKA"/>
    <property type="match status" value="1"/>
</dbReference>
<comment type="catalytic activity">
    <reaction evidence="1">
        <text>ATP + protein L-histidine = ADP + protein N-phospho-L-histidine.</text>
        <dbReference type="EC" id="2.7.13.3"/>
    </reaction>
</comment>
<evidence type="ECO:0000256" key="5">
    <source>
        <dbReference type="ARBA" id="ARBA00022741"/>
    </source>
</evidence>
<evidence type="ECO:0000256" key="3">
    <source>
        <dbReference type="ARBA" id="ARBA00022553"/>
    </source>
</evidence>
<dbReference type="InterPro" id="IPR004358">
    <property type="entry name" value="Sig_transdc_His_kin-like_C"/>
</dbReference>
<evidence type="ECO:0000256" key="9">
    <source>
        <dbReference type="SAM" id="Phobius"/>
    </source>
</evidence>
<gene>
    <name evidence="11" type="ORF">HGP28_12260</name>
</gene>
<dbReference type="Proteomes" id="UP000535589">
    <property type="component" value="Unassembled WGS sequence"/>
</dbReference>
<dbReference type="Gene3D" id="1.10.287.130">
    <property type="match status" value="1"/>
</dbReference>
<dbReference type="InterPro" id="IPR003661">
    <property type="entry name" value="HisK_dim/P_dom"/>
</dbReference>
<dbReference type="CDD" id="cd00082">
    <property type="entry name" value="HisKA"/>
    <property type="match status" value="1"/>
</dbReference>
<dbReference type="EMBL" id="JABAIK010000011">
    <property type="protein sequence ID" value="NLS13666.1"/>
    <property type="molecule type" value="Genomic_DNA"/>
</dbReference>